<accession>A0A7T7S2L0</accession>
<dbReference type="RefSeq" id="WP_200276220.1">
    <property type="nucleotide sequence ID" value="NZ_CP066802.1"/>
</dbReference>
<proteinExistence type="predicted"/>
<dbReference type="EMBL" id="CP066802">
    <property type="protein sequence ID" value="QQM67544.1"/>
    <property type="molecule type" value="Genomic_DNA"/>
</dbReference>
<reference evidence="1 2" key="1">
    <citation type="submission" date="2020-12" db="EMBL/GenBank/DDBJ databases">
        <authorList>
            <person name="Zhou J."/>
        </authorList>
    </citation>
    <scope>NUCLEOTIDE SEQUENCE [LARGE SCALE GENOMIC DNA]</scope>
    <source>
        <strain evidence="1 2">CCUG 61299</strain>
    </source>
</reference>
<name>A0A7T7S2L0_9ACTO</name>
<organism evidence="1 2">
    <name type="scientific">Actinomyces weissii</name>
    <dbReference type="NCBI Taxonomy" id="675090"/>
    <lineage>
        <taxon>Bacteria</taxon>
        <taxon>Bacillati</taxon>
        <taxon>Actinomycetota</taxon>
        <taxon>Actinomycetes</taxon>
        <taxon>Actinomycetales</taxon>
        <taxon>Actinomycetaceae</taxon>
        <taxon>Actinomyces</taxon>
    </lineage>
</organism>
<keyword evidence="2" id="KW-1185">Reference proteome</keyword>
<dbReference type="AlphaFoldDB" id="A0A7T7S2L0"/>
<protein>
    <submittedName>
        <fullName evidence="1">Uncharacterized protein</fullName>
    </submittedName>
</protein>
<dbReference type="Pfam" id="PF19674">
    <property type="entry name" value="DUF6177"/>
    <property type="match status" value="1"/>
</dbReference>
<dbReference type="Proteomes" id="UP000595895">
    <property type="component" value="Chromosome"/>
</dbReference>
<dbReference type="InterPro" id="IPR046175">
    <property type="entry name" value="DUF6177"/>
</dbReference>
<evidence type="ECO:0000313" key="1">
    <source>
        <dbReference type="EMBL" id="QQM67544.1"/>
    </source>
</evidence>
<dbReference type="KEGG" id="awe:JG540_01165"/>
<gene>
    <name evidence="1" type="ORF">JG540_01165</name>
</gene>
<evidence type="ECO:0000313" key="2">
    <source>
        <dbReference type="Proteomes" id="UP000595895"/>
    </source>
</evidence>
<sequence length="354" mass="38760">MPYPHPFFDMKVSDLATVTNLDDPCAYLSEGLSDLIYNVRTTTEKQIVLTIPDGARMTPVFDLVTDAAGCYVLVREESGYRDARSGRWSQDIDSIIRNPKDPRIVLSERRFEPQAHVPLITLSVSIYHPARLGTLLGRAAELMCQHLMPQDTVLGWGRYEPAGAFWDRRELTKLARNNMPETFFTLAGHAEDGSVATGIMQVARTSNGLEEYLEVNLALPSLPESEWANRVCAFLDAVGSELKPQFALAFRSYGHLDGSVPTTIRMAPAPLAILIGAPGIKQLGADPAKIVNEHGGSLTGRGRRHGVLVPLDSTTPGDWSALSALVKTLEGDTGRVTRILRPSSEPDQTQSQKV</sequence>